<reference evidence="1 2" key="1">
    <citation type="submission" date="2016-07" db="EMBL/GenBank/DDBJ databases">
        <title>Pervasive Adenine N6-methylation of Active Genes in Fungi.</title>
        <authorList>
            <consortium name="DOE Joint Genome Institute"/>
            <person name="Mondo S.J."/>
            <person name="Dannebaum R.O."/>
            <person name="Kuo R.C."/>
            <person name="Labutti K."/>
            <person name="Haridas S."/>
            <person name="Kuo A."/>
            <person name="Salamov A."/>
            <person name="Ahrendt S.R."/>
            <person name="Lipzen A."/>
            <person name="Sullivan W."/>
            <person name="Andreopoulos W.B."/>
            <person name="Clum A."/>
            <person name="Lindquist E."/>
            <person name="Daum C."/>
            <person name="Ramamoorthy G.K."/>
            <person name="Gryganskyi A."/>
            <person name="Culley D."/>
            <person name="Magnuson J.K."/>
            <person name="James T.Y."/>
            <person name="O'Malley M.A."/>
            <person name="Stajich J.E."/>
            <person name="Spatafora J.W."/>
            <person name="Visel A."/>
            <person name="Grigoriev I.V."/>
        </authorList>
    </citation>
    <scope>NUCLEOTIDE SEQUENCE [LARGE SCALE GENOMIC DNA]</scope>
    <source>
        <strain evidence="1 2">68-887.2</strain>
    </source>
</reference>
<accession>A0A1Y2ACU6</accession>
<evidence type="ECO:0000313" key="1">
    <source>
        <dbReference type="EMBL" id="ORY20373.1"/>
    </source>
</evidence>
<gene>
    <name evidence="1" type="ORF">BCR39DRAFT_601511</name>
</gene>
<proteinExistence type="predicted"/>
<organism evidence="1 2">
    <name type="scientific">Naematelia encephala</name>
    <dbReference type="NCBI Taxonomy" id="71784"/>
    <lineage>
        <taxon>Eukaryota</taxon>
        <taxon>Fungi</taxon>
        <taxon>Dikarya</taxon>
        <taxon>Basidiomycota</taxon>
        <taxon>Agaricomycotina</taxon>
        <taxon>Tremellomycetes</taxon>
        <taxon>Tremellales</taxon>
        <taxon>Naemateliaceae</taxon>
        <taxon>Naematelia</taxon>
    </lineage>
</organism>
<name>A0A1Y2ACU6_9TREE</name>
<keyword evidence="2" id="KW-1185">Reference proteome</keyword>
<evidence type="ECO:0000313" key="2">
    <source>
        <dbReference type="Proteomes" id="UP000193986"/>
    </source>
</evidence>
<dbReference type="OrthoDB" id="2595795at2759"/>
<protein>
    <submittedName>
        <fullName evidence="1">Uncharacterized protein</fullName>
    </submittedName>
</protein>
<dbReference type="Proteomes" id="UP000193986">
    <property type="component" value="Unassembled WGS sequence"/>
</dbReference>
<dbReference type="InParanoid" id="A0A1Y2ACU6"/>
<comment type="caution">
    <text evidence="1">The sequence shown here is derived from an EMBL/GenBank/DDBJ whole genome shotgun (WGS) entry which is preliminary data.</text>
</comment>
<dbReference type="EMBL" id="MCFC01000138">
    <property type="protein sequence ID" value="ORY20373.1"/>
    <property type="molecule type" value="Genomic_DNA"/>
</dbReference>
<dbReference type="AlphaFoldDB" id="A0A1Y2ACU6"/>
<sequence>MMDPTLGYGAPPAANFVDDYPEAHRMEHSFRQSAPDSYGIGMGMMGGLGGGMGINNMPGSQMMLYGRGGMGGYGTTAGSTMDLQGYPDFRGSIPSCYR</sequence>
<feature type="non-terminal residue" evidence="1">
    <location>
        <position position="1"/>
    </location>
</feature>